<dbReference type="SUPFAM" id="SSF103481">
    <property type="entry name" value="Multidrug resistance efflux transporter EmrE"/>
    <property type="match status" value="1"/>
</dbReference>
<keyword evidence="5 8" id="KW-1133">Transmembrane helix</keyword>
<evidence type="ECO:0000256" key="1">
    <source>
        <dbReference type="ARBA" id="ARBA00004651"/>
    </source>
</evidence>
<evidence type="ECO:0000313" key="9">
    <source>
        <dbReference type="EMBL" id="SUO93247.1"/>
    </source>
</evidence>
<sequence>MTWVLLACAILAEVTATISLRLSEGFSKIAPSVVVVVGYLTAFTLLALVLKRGMAIGIAYGIWAAAGVALVALIGAAFLGDSLTPVQYGGLALVAVGVVALEAGGAH</sequence>
<dbReference type="InterPro" id="IPR037185">
    <property type="entry name" value="EmrE-like"/>
</dbReference>
<name>A0A380MPM4_STRGR</name>
<evidence type="ECO:0000256" key="7">
    <source>
        <dbReference type="RuleBase" id="RU003942"/>
    </source>
</evidence>
<feature type="transmembrane region" description="Helical" evidence="8">
    <location>
        <begin position="32"/>
        <end position="50"/>
    </location>
</feature>
<evidence type="ECO:0000256" key="2">
    <source>
        <dbReference type="ARBA" id="ARBA00022448"/>
    </source>
</evidence>
<evidence type="ECO:0000256" key="8">
    <source>
        <dbReference type="SAM" id="Phobius"/>
    </source>
</evidence>
<feature type="transmembrane region" description="Helical" evidence="8">
    <location>
        <begin position="86"/>
        <end position="104"/>
    </location>
</feature>
<keyword evidence="2" id="KW-0813">Transport</keyword>
<keyword evidence="4 7" id="KW-0812">Transmembrane</keyword>
<dbReference type="GeneID" id="95072558"/>
<dbReference type="Gene3D" id="1.10.3730.20">
    <property type="match status" value="1"/>
</dbReference>
<evidence type="ECO:0000313" key="10">
    <source>
        <dbReference type="Proteomes" id="UP000254150"/>
    </source>
</evidence>
<accession>A0A380MPM4</accession>
<dbReference type="InterPro" id="IPR000390">
    <property type="entry name" value="Small_drug/metabolite_transptr"/>
</dbReference>
<comment type="similarity">
    <text evidence="7">Belongs to the drug/metabolite transporter (DMT) superfamily. Small multidrug resistance (SMR) (TC 2.A.7.1) family.</text>
</comment>
<dbReference type="GO" id="GO:0022857">
    <property type="term" value="F:transmembrane transporter activity"/>
    <property type="evidence" value="ECO:0007669"/>
    <property type="project" value="InterPro"/>
</dbReference>
<dbReference type="Pfam" id="PF00893">
    <property type="entry name" value="Multi_Drug_Res"/>
    <property type="match status" value="1"/>
</dbReference>
<keyword evidence="6 8" id="KW-0472">Membrane</keyword>
<dbReference type="PANTHER" id="PTHR30561:SF1">
    <property type="entry name" value="MULTIDRUG TRANSPORTER EMRE"/>
    <property type="match status" value="1"/>
</dbReference>
<comment type="subcellular location">
    <subcellularLocation>
        <location evidence="1 7">Cell membrane</location>
        <topology evidence="1 7">Multi-pass membrane protein</topology>
    </subcellularLocation>
</comment>
<proteinExistence type="inferred from homology"/>
<evidence type="ECO:0000256" key="6">
    <source>
        <dbReference type="ARBA" id="ARBA00023136"/>
    </source>
</evidence>
<dbReference type="Proteomes" id="UP000254150">
    <property type="component" value="Unassembled WGS sequence"/>
</dbReference>
<organism evidence="9 10">
    <name type="scientific">Streptomyces griseus</name>
    <dbReference type="NCBI Taxonomy" id="1911"/>
    <lineage>
        <taxon>Bacteria</taxon>
        <taxon>Bacillati</taxon>
        <taxon>Actinomycetota</taxon>
        <taxon>Actinomycetes</taxon>
        <taxon>Kitasatosporales</taxon>
        <taxon>Streptomycetaceae</taxon>
        <taxon>Streptomyces</taxon>
    </lineage>
</organism>
<dbReference type="PANTHER" id="PTHR30561">
    <property type="entry name" value="SMR FAMILY PROTON-DEPENDENT DRUG EFFLUX TRANSPORTER SUGE"/>
    <property type="match status" value="1"/>
</dbReference>
<reference evidence="9 10" key="1">
    <citation type="submission" date="2018-06" db="EMBL/GenBank/DDBJ databases">
        <authorList>
            <consortium name="Pathogen Informatics"/>
            <person name="Doyle S."/>
        </authorList>
    </citation>
    <scope>NUCLEOTIDE SEQUENCE [LARGE SCALE GENOMIC DNA]</scope>
    <source>
        <strain evidence="9 10">NCTC7807</strain>
    </source>
</reference>
<dbReference type="GO" id="GO:0005886">
    <property type="term" value="C:plasma membrane"/>
    <property type="evidence" value="ECO:0007669"/>
    <property type="project" value="UniProtKB-SubCell"/>
</dbReference>
<keyword evidence="3" id="KW-1003">Cell membrane</keyword>
<dbReference type="InterPro" id="IPR045324">
    <property type="entry name" value="Small_multidrug_res"/>
</dbReference>
<feature type="transmembrane region" description="Helical" evidence="8">
    <location>
        <begin position="57"/>
        <end position="80"/>
    </location>
</feature>
<evidence type="ECO:0000256" key="5">
    <source>
        <dbReference type="ARBA" id="ARBA00022989"/>
    </source>
</evidence>
<dbReference type="EMBL" id="UHID01000001">
    <property type="protein sequence ID" value="SUO93247.1"/>
    <property type="molecule type" value="Genomic_DNA"/>
</dbReference>
<evidence type="ECO:0000256" key="4">
    <source>
        <dbReference type="ARBA" id="ARBA00022692"/>
    </source>
</evidence>
<dbReference type="RefSeq" id="WP_100456400.1">
    <property type="nucleotide sequence ID" value="NZ_UHID01000001.1"/>
</dbReference>
<evidence type="ECO:0000256" key="3">
    <source>
        <dbReference type="ARBA" id="ARBA00022475"/>
    </source>
</evidence>
<protein>
    <submittedName>
        <fullName evidence="9">Small multidrug resistance protein</fullName>
    </submittedName>
</protein>
<dbReference type="AlphaFoldDB" id="A0A380MPM4"/>
<gene>
    <name evidence="9" type="primary">sugE_1</name>
    <name evidence="9" type="ORF">NCTC7807_00279</name>
</gene>